<comment type="caution">
    <text evidence="2">The sequence shown here is derived from an EMBL/GenBank/DDBJ whole genome shotgun (WGS) entry which is preliminary data.</text>
</comment>
<gene>
    <name evidence="2" type="ORF">PIB30_005844</name>
</gene>
<evidence type="ECO:0000256" key="1">
    <source>
        <dbReference type="SAM" id="MobiDB-lite"/>
    </source>
</evidence>
<dbReference type="EMBL" id="JASCZI010271872">
    <property type="protein sequence ID" value="MED6216256.1"/>
    <property type="molecule type" value="Genomic_DNA"/>
</dbReference>
<reference evidence="2 3" key="1">
    <citation type="journal article" date="2023" name="Plants (Basel)">
        <title>Bridging the Gap: Combining Genomics and Transcriptomics Approaches to Understand Stylosanthes scabra, an Orphan Legume from the Brazilian Caatinga.</title>
        <authorList>
            <person name="Ferreira-Neto J.R.C."/>
            <person name="da Silva M.D."/>
            <person name="Binneck E."/>
            <person name="de Melo N.F."/>
            <person name="da Silva R.H."/>
            <person name="de Melo A.L.T.M."/>
            <person name="Pandolfi V."/>
            <person name="Bustamante F.O."/>
            <person name="Brasileiro-Vidal A.C."/>
            <person name="Benko-Iseppon A.M."/>
        </authorList>
    </citation>
    <scope>NUCLEOTIDE SEQUENCE [LARGE SCALE GENOMIC DNA]</scope>
    <source>
        <tissue evidence="2">Leaves</tissue>
    </source>
</reference>
<organism evidence="2 3">
    <name type="scientific">Stylosanthes scabra</name>
    <dbReference type="NCBI Taxonomy" id="79078"/>
    <lineage>
        <taxon>Eukaryota</taxon>
        <taxon>Viridiplantae</taxon>
        <taxon>Streptophyta</taxon>
        <taxon>Embryophyta</taxon>
        <taxon>Tracheophyta</taxon>
        <taxon>Spermatophyta</taxon>
        <taxon>Magnoliopsida</taxon>
        <taxon>eudicotyledons</taxon>
        <taxon>Gunneridae</taxon>
        <taxon>Pentapetalae</taxon>
        <taxon>rosids</taxon>
        <taxon>fabids</taxon>
        <taxon>Fabales</taxon>
        <taxon>Fabaceae</taxon>
        <taxon>Papilionoideae</taxon>
        <taxon>50 kb inversion clade</taxon>
        <taxon>dalbergioids sensu lato</taxon>
        <taxon>Dalbergieae</taxon>
        <taxon>Pterocarpus clade</taxon>
        <taxon>Stylosanthes</taxon>
    </lineage>
</organism>
<proteinExistence type="predicted"/>
<protein>
    <submittedName>
        <fullName evidence="2">Uncharacterized protein</fullName>
    </submittedName>
</protein>
<dbReference type="Proteomes" id="UP001341840">
    <property type="component" value="Unassembled WGS sequence"/>
</dbReference>
<sequence>MRNQCFTPIPETEVVKMEINGLEFNIRKKVVNQQFLDLAQLAKNVQQIEKLNKEKEEYESSKEQEFFDVNESGVETPFTKELKLSTPTPKAKGSLANKKST</sequence>
<accession>A0ABU6Z1W1</accession>
<name>A0ABU6Z1W1_9FABA</name>
<keyword evidence="3" id="KW-1185">Reference proteome</keyword>
<evidence type="ECO:0000313" key="3">
    <source>
        <dbReference type="Proteomes" id="UP001341840"/>
    </source>
</evidence>
<feature type="region of interest" description="Disordered" evidence="1">
    <location>
        <begin position="81"/>
        <end position="101"/>
    </location>
</feature>
<evidence type="ECO:0000313" key="2">
    <source>
        <dbReference type="EMBL" id="MED6216256.1"/>
    </source>
</evidence>